<reference evidence="12" key="1">
    <citation type="submission" date="2016-08" db="EMBL/GenBank/DDBJ databases">
        <title>Complete genome of Cloacibacillus porcorum.</title>
        <authorList>
            <person name="Looft T."/>
            <person name="Bayles D.O."/>
            <person name="Alt D.P."/>
        </authorList>
    </citation>
    <scope>NUCLEOTIDE SEQUENCE [LARGE SCALE GENOMIC DNA]</scope>
    <source>
        <strain evidence="12">CL-84</strain>
    </source>
</reference>
<dbReference type="InterPro" id="IPR003004">
    <property type="entry name" value="GspF/PilC"/>
</dbReference>
<dbReference type="PANTHER" id="PTHR30012:SF0">
    <property type="entry name" value="TYPE II SECRETION SYSTEM PROTEIN F-RELATED"/>
    <property type="match status" value="1"/>
</dbReference>
<keyword evidence="3 9" id="KW-0813">Transport</keyword>
<keyword evidence="8 10" id="KW-0472">Membrane</keyword>
<dbReference type="Gene3D" id="1.20.81.30">
    <property type="entry name" value="Type II secretion system (T2SS), domain F"/>
    <property type="match status" value="2"/>
</dbReference>
<keyword evidence="5" id="KW-0997">Cell inner membrane</keyword>
<feature type="transmembrane region" description="Helical" evidence="10">
    <location>
        <begin position="234"/>
        <end position="251"/>
    </location>
</feature>
<feature type="domain" description="Type II secretion system protein GspF" evidence="11">
    <location>
        <begin position="287"/>
        <end position="407"/>
    </location>
</feature>
<accession>A0A1B2I5U0</accession>
<dbReference type="Pfam" id="PF00482">
    <property type="entry name" value="T2SSF"/>
    <property type="match status" value="2"/>
</dbReference>
<feature type="transmembrane region" description="Helical" evidence="10">
    <location>
        <begin position="388"/>
        <end position="412"/>
    </location>
</feature>
<dbReference type="InterPro" id="IPR001992">
    <property type="entry name" value="T2SS_GspF/T4SS_PilC_CS"/>
</dbReference>
<dbReference type="GeneID" id="83058135"/>
<evidence type="ECO:0000256" key="1">
    <source>
        <dbReference type="ARBA" id="ARBA00004429"/>
    </source>
</evidence>
<evidence type="ECO:0000256" key="7">
    <source>
        <dbReference type="ARBA" id="ARBA00022989"/>
    </source>
</evidence>
<dbReference type="RefSeq" id="WP_066745409.1">
    <property type="nucleotide sequence ID" value="NZ_CP016757.1"/>
</dbReference>
<keyword evidence="13" id="KW-1185">Reference proteome</keyword>
<dbReference type="FunFam" id="1.20.81.30:FF:000001">
    <property type="entry name" value="Type II secretion system protein F"/>
    <property type="match status" value="2"/>
</dbReference>
<evidence type="ECO:0000256" key="5">
    <source>
        <dbReference type="ARBA" id="ARBA00022519"/>
    </source>
</evidence>
<dbReference type="OrthoDB" id="9805682at2"/>
<evidence type="ECO:0000259" key="11">
    <source>
        <dbReference type="Pfam" id="PF00482"/>
    </source>
</evidence>
<evidence type="ECO:0000256" key="2">
    <source>
        <dbReference type="ARBA" id="ARBA00005745"/>
    </source>
</evidence>
<dbReference type="PROSITE" id="PS00874">
    <property type="entry name" value="T2SP_F"/>
    <property type="match status" value="1"/>
</dbReference>
<dbReference type="Proteomes" id="UP000093044">
    <property type="component" value="Chromosome"/>
</dbReference>
<evidence type="ECO:0000256" key="4">
    <source>
        <dbReference type="ARBA" id="ARBA00022475"/>
    </source>
</evidence>
<keyword evidence="7 10" id="KW-1133">Transmembrane helix</keyword>
<evidence type="ECO:0000256" key="10">
    <source>
        <dbReference type="SAM" id="Phobius"/>
    </source>
</evidence>
<evidence type="ECO:0000256" key="6">
    <source>
        <dbReference type="ARBA" id="ARBA00022692"/>
    </source>
</evidence>
<feature type="transmembrane region" description="Helical" evidence="10">
    <location>
        <begin position="82"/>
        <end position="103"/>
    </location>
</feature>
<evidence type="ECO:0000256" key="8">
    <source>
        <dbReference type="ARBA" id="ARBA00023136"/>
    </source>
</evidence>
<dbReference type="PANTHER" id="PTHR30012">
    <property type="entry name" value="GENERAL SECRETION PATHWAY PROTEIN"/>
    <property type="match status" value="1"/>
</dbReference>
<dbReference type="GO" id="GO:0005886">
    <property type="term" value="C:plasma membrane"/>
    <property type="evidence" value="ECO:0007669"/>
    <property type="project" value="UniProtKB-SubCell"/>
</dbReference>
<evidence type="ECO:0000313" key="13">
    <source>
        <dbReference type="Proteomes" id="UP000093044"/>
    </source>
</evidence>
<comment type="subcellular location">
    <subcellularLocation>
        <location evidence="1">Cell inner membrane</location>
        <topology evidence="1">Multi-pass membrane protein</topology>
    </subcellularLocation>
    <subcellularLocation>
        <location evidence="9">Cell membrane</location>
        <topology evidence="9">Multi-pass membrane protein</topology>
    </subcellularLocation>
</comment>
<dbReference type="InterPro" id="IPR018076">
    <property type="entry name" value="T2SS_GspF_dom"/>
</dbReference>
<dbReference type="AlphaFoldDB" id="A0A1B2I5U0"/>
<dbReference type="PRINTS" id="PR00812">
    <property type="entry name" value="BCTERIALGSPF"/>
</dbReference>
<dbReference type="STRING" id="1197717.BED41_09770"/>
<name>A0A1B2I5U0_9BACT</name>
<dbReference type="KEGG" id="cpor:BED41_09770"/>
<gene>
    <name evidence="12" type="ORF">BED41_09770</name>
</gene>
<sequence>MEFYYDAKDRSGKTISGTHNSPGEQELLSWIRGNGWVPLNVSQHREISLTVPGDKLADSAAKERSEFWDLSPRIRLRDKLVFFRQLATMIAAGIPVTASLAILTEQTQNRRFRSVLTRVYKRVSAGTTLGSALAENPKCFDAITIPLVRSGEESGTLDMSLAKIASFMEDQENLRKKIISAMTYPTVVICIALLVLGVMVAVVVPQFEKAFGNLNIELPTLTLMTFKFGRWMQHNWYVIPLVIIVAAILLRQLRKMKSMKMPVDTLLLKIPIFGDIIFKASLTRSFRTMGSLLRSGVPVLSSLEMTAEVAGNERIKRGFLEMRDGASMGRALNAVVREKKLFPPMIGHMIAVGEETGRTDEMLEKIADWYDAELSEKIKRLSSILEPVMVVFVGIIVGFMVLAIFLPIISAINAFM</sequence>
<keyword evidence="4" id="KW-1003">Cell membrane</keyword>
<keyword evidence="6 9" id="KW-0812">Transmembrane</keyword>
<evidence type="ECO:0000256" key="9">
    <source>
        <dbReference type="RuleBase" id="RU003923"/>
    </source>
</evidence>
<organism evidence="12 13">
    <name type="scientific">Cloacibacillus porcorum</name>
    <dbReference type="NCBI Taxonomy" id="1197717"/>
    <lineage>
        <taxon>Bacteria</taxon>
        <taxon>Thermotogati</taxon>
        <taxon>Synergistota</taxon>
        <taxon>Synergistia</taxon>
        <taxon>Synergistales</taxon>
        <taxon>Synergistaceae</taxon>
        <taxon>Cloacibacillus</taxon>
    </lineage>
</organism>
<feature type="domain" description="Type II secretion system protein GspF" evidence="11">
    <location>
        <begin position="82"/>
        <end position="205"/>
    </location>
</feature>
<dbReference type="InterPro" id="IPR042094">
    <property type="entry name" value="T2SS_GspF_sf"/>
</dbReference>
<feature type="transmembrane region" description="Helical" evidence="10">
    <location>
        <begin position="184"/>
        <end position="204"/>
    </location>
</feature>
<proteinExistence type="inferred from homology"/>
<evidence type="ECO:0000313" key="12">
    <source>
        <dbReference type="EMBL" id="ANZ45330.1"/>
    </source>
</evidence>
<comment type="similarity">
    <text evidence="2 9">Belongs to the GSP F family.</text>
</comment>
<evidence type="ECO:0000256" key="3">
    <source>
        <dbReference type="ARBA" id="ARBA00022448"/>
    </source>
</evidence>
<dbReference type="GO" id="GO:0009306">
    <property type="term" value="P:protein secretion"/>
    <property type="evidence" value="ECO:0007669"/>
    <property type="project" value="InterPro"/>
</dbReference>
<protein>
    <recommendedName>
        <fullName evidence="11">Type II secretion system protein GspF domain-containing protein</fullName>
    </recommendedName>
</protein>
<dbReference type="EMBL" id="CP016757">
    <property type="protein sequence ID" value="ANZ45330.1"/>
    <property type="molecule type" value="Genomic_DNA"/>
</dbReference>